<feature type="compositionally biased region" description="Basic and acidic residues" evidence="1">
    <location>
        <begin position="32"/>
        <end position="44"/>
    </location>
</feature>
<sequence length="81" mass="8806">MKRPSPLGNPPRQQSASAAAKIANKILPPEAQNKRYETPKKVSNKENITSPGLSEAKHLMASQESEFGGSWMDELATELSV</sequence>
<proteinExistence type="predicted"/>
<dbReference type="GeneID" id="25790734"/>
<keyword evidence="3" id="KW-1185">Reference proteome</keyword>
<gene>
    <name evidence="2" type="ORF">TRIVIDRAFT_213371</name>
</gene>
<dbReference type="InParanoid" id="G9MYK6"/>
<feature type="region of interest" description="Disordered" evidence="1">
    <location>
        <begin position="26"/>
        <end position="52"/>
    </location>
</feature>
<dbReference type="OrthoDB" id="4590776at2759"/>
<evidence type="ECO:0000313" key="3">
    <source>
        <dbReference type="Proteomes" id="UP000007115"/>
    </source>
</evidence>
<dbReference type="EMBL" id="ABDF02000079">
    <property type="protein sequence ID" value="EHK20626.1"/>
    <property type="molecule type" value="Genomic_DNA"/>
</dbReference>
<name>G9MYK6_HYPVG</name>
<dbReference type="AlphaFoldDB" id="G9MYK6"/>
<comment type="caution">
    <text evidence="2">The sequence shown here is derived from an EMBL/GenBank/DDBJ whole genome shotgun (WGS) entry which is preliminary data.</text>
</comment>
<protein>
    <submittedName>
        <fullName evidence="2">Uncharacterized protein</fullName>
    </submittedName>
</protein>
<dbReference type="HOGENOM" id="CLU_2574185_0_0_1"/>
<organism evidence="2 3">
    <name type="scientific">Hypocrea virens (strain Gv29-8 / FGSC 10586)</name>
    <name type="common">Gliocladium virens</name>
    <name type="synonym">Trichoderma virens</name>
    <dbReference type="NCBI Taxonomy" id="413071"/>
    <lineage>
        <taxon>Eukaryota</taxon>
        <taxon>Fungi</taxon>
        <taxon>Dikarya</taxon>
        <taxon>Ascomycota</taxon>
        <taxon>Pezizomycotina</taxon>
        <taxon>Sordariomycetes</taxon>
        <taxon>Hypocreomycetidae</taxon>
        <taxon>Hypocreales</taxon>
        <taxon>Hypocreaceae</taxon>
        <taxon>Trichoderma</taxon>
    </lineage>
</organism>
<dbReference type="STRING" id="413071.G9MYK6"/>
<dbReference type="Proteomes" id="UP000007115">
    <property type="component" value="Unassembled WGS sequence"/>
</dbReference>
<evidence type="ECO:0000313" key="2">
    <source>
        <dbReference type="EMBL" id="EHK20626.1"/>
    </source>
</evidence>
<dbReference type="eggNOG" id="ENOG502T4C8">
    <property type="taxonomic scope" value="Eukaryota"/>
</dbReference>
<dbReference type="VEuPathDB" id="FungiDB:TRIVIDRAFT_213371"/>
<reference evidence="2 3" key="1">
    <citation type="journal article" date="2011" name="Genome Biol.">
        <title>Comparative genome sequence analysis underscores mycoparasitism as the ancestral life style of Trichoderma.</title>
        <authorList>
            <person name="Kubicek C.P."/>
            <person name="Herrera-Estrella A."/>
            <person name="Seidl-Seiboth V."/>
            <person name="Martinez D.A."/>
            <person name="Druzhinina I.S."/>
            <person name="Thon M."/>
            <person name="Zeilinger S."/>
            <person name="Casas-Flores S."/>
            <person name="Horwitz B.A."/>
            <person name="Mukherjee P.K."/>
            <person name="Mukherjee M."/>
            <person name="Kredics L."/>
            <person name="Alcaraz L.D."/>
            <person name="Aerts A."/>
            <person name="Antal Z."/>
            <person name="Atanasova L."/>
            <person name="Cervantes-Badillo M.G."/>
            <person name="Challacombe J."/>
            <person name="Chertkov O."/>
            <person name="McCluskey K."/>
            <person name="Coulpier F."/>
            <person name="Deshpande N."/>
            <person name="von Doehren H."/>
            <person name="Ebbole D.J."/>
            <person name="Esquivel-Naranjo E.U."/>
            <person name="Fekete E."/>
            <person name="Flipphi M."/>
            <person name="Glaser F."/>
            <person name="Gomez-Rodriguez E.Y."/>
            <person name="Gruber S."/>
            <person name="Han C."/>
            <person name="Henrissat B."/>
            <person name="Hermosa R."/>
            <person name="Hernandez-Onate M."/>
            <person name="Karaffa L."/>
            <person name="Kosti I."/>
            <person name="Le Crom S."/>
            <person name="Lindquist E."/>
            <person name="Lucas S."/>
            <person name="Luebeck M."/>
            <person name="Luebeck P.S."/>
            <person name="Margeot A."/>
            <person name="Metz B."/>
            <person name="Misra M."/>
            <person name="Nevalainen H."/>
            <person name="Omann M."/>
            <person name="Packer N."/>
            <person name="Perrone G."/>
            <person name="Uresti-Rivera E.E."/>
            <person name="Salamov A."/>
            <person name="Schmoll M."/>
            <person name="Seiboth B."/>
            <person name="Shapiro H."/>
            <person name="Sukno S."/>
            <person name="Tamayo-Ramos J.A."/>
            <person name="Tisch D."/>
            <person name="Wiest A."/>
            <person name="Wilkinson H.H."/>
            <person name="Zhang M."/>
            <person name="Coutinho P.M."/>
            <person name="Kenerley C.M."/>
            <person name="Monte E."/>
            <person name="Baker S.E."/>
            <person name="Grigoriev I.V."/>
        </authorList>
    </citation>
    <scope>NUCLEOTIDE SEQUENCE [LARGE SCALE GENOMIC DNA]</scope>
    <source>
        <strain evidence="3">Gv29-8 / FGSC 10586</strain>
    </source>
</reference>
<dbReference type="RefSeq" id="XP_013954819.1">
    <property type="nucleotide sequence ID" value="XM_014099344.1"/>
</dbReference>
<evidence type="ECO:0000256" key="1">
    <source>
        <dbReference type="SAM" id="MobiDB-lite"/>
    </source>
</evidence>
<accession>G9MYK6</accession>